<dbReference type="eggNOG" id="COG3210">
    <property type="taxonomic scope" value="Bacteria"/>
</dbReference>
<accession>B4VR78</accession>
<keyword evidence="4" id="KW-1185">Reference proteome</keyword>
<dbReference type="Pfam" id="PF12770">
    <property type="entry name" value="CHAT"/>
    <property type="match status" value="1"/>
</dbReference>
<organism evidence="3 4">
    <name type="scientific">Coleofasciculus chthonoplastes PCC 7420</name>
    <dbReference type="NCBI Taxonomy" id="118168"/>
    <lineage>
        <taxon>Bacteria</taxon>
        <taxon>Bacillati</taxon>
        <taxon>Cyanobacteriota</taxon>
        <taxon>Cyanophyceae</taxon>
        <taxon>Coleofasciculales</taxon>
        <taxon>Coleofasciculaceae</taxon>
        <taxon>Coleofasciculus</taxon>
    </lineage>
</organism>
<sequence length="1980" mass="201469">MKSAQWCFSWLFLVAGLILVVKTAPTTNAEPITAAPDGTGTMITPEGNQFNISGGSLDADEANLFHSFQEFGLDAGQIANFLANPNLRNILGRVVGGNPSLINGLIQVTGGTPNLYLMNPAGIVFGTNAQLNVPADFIATTATGIGFGDNLWFNAFGDNHYQQLVGEPNQFAFDLSQSGTIVNAGNLAVSPGQTLTLLGGTVINTGELTAPGGQITITAVEGSNRVRISQSGQLLSLEITAPRNQDGVLVPITPLNVAELLTGSAQTVETGVDVTPSGEVKLADSQITLPNETGVAIISGTIDVSTIDETIGDTVDDTVGAQGFAPSSSPSTGGEINVIGKKVGLLSANLDASGINGGGTVRIGGDYQGEGTIPNADITFVSENSTINADALTDGNGGRIIIWADEASRFYGTITARGGSESGDGGFAEISGKQYLDYAGTVNLLAMQGQLGQLLLDPENITVIAGENTPNQLAANDAFNDPGEDNTINNGTINAAVANVILQATNNITFDAAINISASGVGITAQANNEIVVNQNIRTNGGNVTLNADFDNINGGILDITNATIDTGGGNFIGTGRGNAASTAGVTIKNSTINTGDGSIDITGTGGDGGDNNFGIVVNDGSVIETTGIGAITLTGTGGNGIDNNDGISISNLNSRISSVNGTISLTGNGSAGMGEFNDGISIVEGSVVTSSATGNITLTGTGGSGTNGNDGIKMQDAGSAVSSVNGNISLTGNGGAGTGEFNDGISIVEGSAVTSSENGNITLTGTGGSGTNGNDGIKMQDAGSTVSSVNGMISLTGIGGEGMGEFNDGISIVEGSTVTSSGTGNITLTGTGGSGTNGNDGIKMQDAGSTVSSVNGTISLIGIGGTGMGEFNDGISIVEGSAVTSSENGNITLTGTGGSGTNGNDGIKMQDAGSTVSSVNGTISLIGIGGTGTGGFNDGISIVDGSVVTSTATGNITLIGTGGTGTDNNSGIRLGDAGSSISSVDGDINLTGTGIGMGDENFGILVTDGGVVESLGIGTISFKGTGGNGQNINGGIRIVGTNSRVSSGDGNISLTGTGGNGTGQENHGVSIQEGALVQSTGTGAIEITGTTDATSNGEFGNDGISIVAGGGVESTGSGNITLVGTSGQGTMSNDGIVVIEENSRVTSINGDIFLQGTSQGTGTNHYGIWVGGFSVLGFGGGVVQTTGTGNISLEGIVNGADNTSQGILVGDDGGIAASGLGNISLTANEIRLGTIQGNTLLQIQPLDPNLGITIGNTINDTRLNLNTNELTNLQNGFTQLIIGGDNNTGVITLAGDATFNDPVTLQANSINYTSGTLFGDDNATLTLLANQDISTGDIFNPSRDISLTSDNSTVTTGNLNSSGNSGGNIVIQAAQAITTGEINTSGSVGDGGNVILDPSGDIQVSVINAQGGSNGNGGNVDITTERFFRATNDFTDQNGSLTSISTAGGIEGGDITIRHGGGVQGTPFDVGDGTTNGTSAGISSGEFTISPFESFPGSFTLGNIQIITPTITGTCPPYCSQTDDTDDITKESAIVASSPVFNPIAEAEAAFTNQYEEYFGLGDTPIITLAQAQATLQRIERVAGVKPALVYVMFVPTNASVKHLGKRRGTQRVAQRFAEGDGGLVAMSEEDLLSSSGEQLELILVTAEGKPMRFSVPGATREKVLNRSQQLRRAVTDVRIPRPYLPVSQQLYQWLIAPLEAELASREINNLAFVVDVGLRSLPMAVLHDGNGFILERYSIGLMPSLSLTDTRYVDVRNLEVLAMGASEFQDQNPLPAVPIELATITDKLWQGESFLNYTFTPQRLKTVRNRTPFGILHLATHGEFKSGKPENSYIQFWDTRLSLNQIRELGLSNPPVELMVLSACRTALGNEEAELGFTGLAVQAGVKSALGSLWYVSDDATLGLMTTFYSQLKEVPIKAEALRQAQLAMIRGEVRIENGQLVTPNYTIPLPPQLADLPDRELTHPYYWSAFTLVGSPW</sequence>
<evidence type="ECO:0000256" key="1">
    <source>
        <dbReference type="SAM" id="SignalP"/>
    </source>
</evidence>
<dbReference type="OrthoDB" id="9771112at2"/>
<dbReference type="SMART" id="SM00912">
    <property type="entry name" value="Haemagg_act"/>
    <property type="match status" value="1"/>
</dbReference>
<proteinExistence type="predicted"/>
<dbReference type="EMBL" id="DS989849">
    <property type="protein sequence ID" value="EDX75594.1"/>
    <property type="molecule type" value="Genomic_DNA"/>
</dbReference>
<dbReference type="STRING" id="118168.MC7420_1512"/>
<dbReference type="InterPro" id="IPR011050">
    <property type="entry name" value="Pectin_lyase_fold/virulence"/>
</dbReference>
<dbReference type="InterPro" id="IPR012334">
    <property type="entry name" value="Pectin_lyas_fold"/>
</dbReference>
<protein>
    <submittedName>
        <fullName evidence="3">Filamentous haemagglutinin family N-terminal domain protein</fullName>
    </submittedName>
</protein>
<feature type="signal peptide" evidence="1">
    <location>
        <begin position="1"/>
        <end position="29"/>
    </location>
</feature>
<dbReference type="InterPro" id="IPR024983">
    <property type="entry name" value="CHAT_dom"/>
</dbReference>
<feature type="domain" description="Filamentous haemagglutinin FhaB/tRNA nuclease CdiA-like TPS" evidence="2">
    <location>
        <begin position="34"/>
        <end position="148"/>
    </location>
</feature>
<evidence type="ECO:0000259" key="2">
    <source>
        <dbReference type="SMART" id="SM00912"/>
    </source>
</evidence>
<evidence type="ECO:0000313" key="4">
    <source>
        <dbReference type="Proteomes" id="UP000003835"/>
    </source>
</evidence>
<dbReference type="HOGENOM" id="CLU_001178_0_0_3"/>
<gene>
    <name evidence="3" type="ORF">MC7420_1512</name>
</gene>
<evidence type="ECO:0000313" key="3">
    <source>
        <dbReference type="EMBL" id="EDX75594.1"/>
    </source>
</evidence>
<dbReference type="Pfam" id="PF05860">
    <property type="entry name" value="TPS"/>
    <property type="match status" value="1"/>
</dbReference>
<dbReference type="eggNOG" id="COG4995">
    <property type="taxonomic scope" value="Bacteria"/>
</dbReference>
<name>B4VR78_9CYAN</name>
<dbReference type="SUPFAM" id="SSF51126">
    <property type="entry name" value="Pectin lyase-like"/>
    <property type="match status" value="1"/>
</dbReference>
<dbReference type="InterPro" id="IPR008638">
    <property type="entry name" value="FhaB/CdiA-like_TPS"/>
</dbReference>
<dbReference type="NCBIfam" id="TIGR01901">
    <property type="entry name" value="adhes_NPXG"/>
    <property type="match status" value="1"/>
</dbReference>
<dbReference type="RefSeq" id="WP_006101301.1">
    <property type="nucleotide sequence ID" value="NZ_DS989849.1"/>
</dbReference>
<feature type="chain" id="PRO_5002827627" evidence="1">
    <location>
        <begin position="30"/>
        <end position="1980"/>
    </location>
</feature>
<dbReference type="Gene3D" id="2.160.20.10">
    <property type="entry name" value="Single-stranded right-handed beta-helix, Pectin lyase-like"/>
    <property type="match status" value="1"/>
</dbReference>
<keyword evidence="1" id="KW-0732">Signal</keyword>
<reference evidence="3 4" key="1">
    <citation type="submission" date="2008-07" db="EMBL/GenBank/DDBJ databases">
        <authorList>
            <person name="Tandeau de Marsac N."/>
            <person name="Ferriera S."/>
            <person name="Johnson J."/>
            <person name="Kravitz S."/>
            <person name="Beeson K."/>
            <person name="Sutton G."/>
            <person name="Rogers Y.-H."/>
            <person name="Friedman R."/>
            <person name="Frazier M."/>
            <person name="Venter J.C."/>
        </authorList>
    </citation>
    <scope>NUCLEOTIDE SEQUENCE [LARGE SCALE GENOMIC DNA]</scope>
    <source>
        <strain evidence="3 4">PCC 7420</strain>
    </source>
</reference>
<dbReference type="Proteomes" id="UP000003835">
    <property type="component" value="Unassembled WGS sequence"/>
</dbReference>